<gene>
    <name evidence="1" type="ORF">GCM10023189_30530</name>
</gene>
<evidence type="ECO:0000313" key="2">
    <source>
        <dbReference type="Proteomes" id="UP001501175"/>
    </source>
</evidence>
<reference evidence="2" key="1">
    <citation type="journal article" date="2019" name="Int. J. Syst. Evol. Microbiol.">
        <title>The Global Catalogue of Microorganisms (GCM) 10K type strain sequencing project: providing services to taxonomists for standard genome sequencing and annotation.</title>
        <authorList>
            <consortium name="The Broad Institute Genomics Platform"/>
            <consortium name="The Broad Institute Genome Sequencing Center for Infectious Disease"/>
            <person name="Wu L."/>
            <person name="Ma J."/>
        </authorList>
    </citation>
    <scope>NUCLEOTIDE SEQUENCE [LARGE SCALE GENOMIC DNA]</scope>
    <source>
        <strain evidence="2">JCM 17927</strain>
    </source>
</reference>
<proteinExistence type="predicted"/>
<dbReference type="EMBL" id="BAABHD010000030">
    <property type="protein sequence ID" value="GAA4458378.1"/>
    <property type="molecule type" value="Genomic_DNA"/>
</dbReference>
<name>A0ABP8MYQ7_9BACT</name>
<evidence type="ECO:0000313" key="1">
    <source>
        <dbReference type="EMBL" id="GAA4458378.1"/>
    </source>
</evidence>
<keyword evidence="2" id="KW-1185">Reference proteome</keyword>
<comment type="caution">
    <text evidence="1">The sequence shown here is derived from an EMBL/GenBank/DDBJ whole genome shotgun (WGS) entry which is preliminary data.</text>
</comment>
<organism evidence="1 2">
    <name type="scientific">Nibrella saemangeumensis</name>
    <dbReference type="NCBI Taxonomy" id="1084526"/>
    <lineage>
        <taxon>Bacteria</taxon>
        <taxon>Pseudomonadati</taxon>
        <taxon>Bacteroidota</taxon>
        <taxon>Cytophagia</taxon>
        <taxon>Cytophagales</taxon>
        <taxon>Spirosomataceae</taxon>
        <taxon>Nibrella</taxon>
    </lineage>
</organism>
<sequence>MSYINDFIVGFRGHIPKSTNFSVDKENFAPDRPCFDHLIKRALTNVKNFVYDDDTIQQIWYIAVSLVSVPVSQASPLEYQFPEFNP</sequence>
<protein>
    <submittedName>
        <fullName evidence="1">Uncharacterized protein</fullName>
    </submittedName>
</protein>
<accession>A0ABP8MYQ7</accession>
<dbReference type="Proteomes" id="UP001501175">
    <property type="component" value="Unassembled WGS sequence"/>
</dbReference>